<keyword evidence="1" id="KW-0472">Membrane</keyword>
<keyword evidence="3" id="KW-1185">Reference proteome</keyword>
<organism evidence="2 3">
    <name type="scientific">Sphingopyxis bauzanensis</name>
    <dbReference type="NCBI Taxonomy" id="651663"/>
    <lineage>
        <taxon>Bacteria</taxon>
        <taxon>Pseudomonadati</taxon>
        <taxon>Pseudomonadota</taxon>
        <taxon>Alphaproteobacteria</taxon>
        <taxon>Sphingomonadales</taxon>
        <taxon>Sphingomonadaceae</taxon>
        <taxon>Sphingopyxis</taxon>
    </lineage>
</organism>
<feature type="transmembrane region" description="Helical" evidence="1">
    <location>
        <begin position="25"/>
        <end position="45"/>
    </location>
</feature>
<protein>
    <submittedName>
        <fullName evidence="2">Uncharacterized protein</fullName>
    </submittedName>
</protein>
<keyword evidence="1" id="KW-0812">Transmembrane</keyword>
<name>A0A246K138_9SPHN</name>
<proteinExistence type="predicted"/>
<evidence type="ECO:0000256" key="1">
    <source>
        <dbReference type="SAM" id="Phobius"/>
    </source>
</evidence>
<evidence type="ECO:0000313" key="2">
    <source>
        <dbReference type="EMBL" id="OWQ98657.1"/>
    </source>
</evidence>
<dbReference type="RefSeq" id="WP_088438974.1">
    <property type="nucleotide sequence ID" value="NZ_BMMC01000020.1"/>
</dbReference>
<reference evidence="2 3" key="1">
    <citation type="journal article" date="2010" name="Int. J. Syst. Evol. Microbiol.">
        <title>Sphingopyxis bauzanensis sp. nov., a psychrophilic bacterium isolated from soil.</title>
        <authorList>
            <person name="Zhang D.C."/>
            <person name="Liu H.C."/>
            <person name="Xin Y.H."/>
            <person name="Zhou Y.G."/>
            <person name="Schinner F."/>
            <person name="Margesin R."/>
        </authorList>
    </citation>
    <scope>NUCLEOTIDE SEQUENCE [LARGE SCALE GENOMIC DNA]</scope>
    <source>
        <strain evidence="2 3">DSM 22271</strain>
    </source>
</reference>
<sequence>MPPGLRDYLVGVGKDVGIMQDVLKIAVGVFLGLMAFWIVTVALPAMMPPSAGERAAQDLLDRQFAPAN</sequence>
<evidence type="ECO:0000313" key="3">
    <source>
        <dbReference type="Proteomes" id="UP000197361"/>
    </source>
</evidence>
<dbReference type="Proteomes" id="UP000197361">
    <property type="component" value="Unassembled WGS sequence"/>
</dbReference>
<dbReference type="AlphaFoldDB" id="A0A246K138"/>
<comment type="caution">
    <text evidence="2">The sequence shown here is derived from an EMBL/GenBank/DDBJ whole genome shotgun (WGS) entry which is preliminary data.</text>
</comment>
<gene>
    <name evidence="2" type="ORF">CDQ92_00030</name>
</gene>
<accession>A0A246K138</accession>
<dbReference type="EMBL" id="NISK01000001">
    <property type="protein sequence ID" value="OWQ98657.1"/>
    <property type="molecule type" value="Genomic_DNA"/>
</dbReference>
<keyword evidence="1" id="KW-1133">Transmembrane helix</keyword>